<name>A0A7S1F4D0_NOCSC</name>
<dbReference type="InterPro" id="IPR027417">
    <property type="entry name" value="P-loop_NTPase"/>
</dbReference>
<feature type="region of interest" description="Disordered" evidence="2">
    <location>
        <begin position="1013"/>
        <end position="1033"/>
    </location>
</feature>
<dbReference type="GO" id="GO:0005871">
    <property type="term" value="C:kinesin complex"/>
    <property type="evidence" value="ECO:0007669"/>
    <property type="project" value="TreeGrafter"/>
</dbReference>
<feature type="compositionally biased region" description="Low complexity" evidence="2">
    <location>
        <begin position="774"/>
        <end position="785"/>
    </location>
</feature>
<evidence type="ECO:0000259" key="3">
    <source>
        <dbReference type="PROSITE" id="PS50067"/>
    </source>
</evidence>
<feature type="region of interest" description="Disordered" evidence="2">
    <location>
        <begin position="858"/>
        <end position="885"/>
    </location>
</feature>
<dbReference type="PRINTS" id="PR00380">
    <property type="entry name" value="KINESINHEAVY"/>
</dbReference>
<dbReference type="SUPFAM" id="SSF49879">
    <property type="entry name" value="SMAD/FHA domain"/>
    <property type="match status" value="1"/>
</dbReference>
<keyword evidence="1" id="KW-0067">ATP-binding</keyword>
<evidence type="ECO:0000313" key="4">
    <source>
        <dbReference type="EMBL" id="CAD8842372.1"/>
    </source>
</evidence>
<feature type="compositionally biased region" description="Low complexity" evidence="2">
    <location>
        <begin position="872"/>
        <end position="885"/>
    </location>
</feature>
<organism evidence="4">
    <name type="scientific">Noctiluca scintillans</name>
    <name type="common">Sea sparkle</name>
    <name type="synonym">Red tide dinoflagellate</name>
    <dbReference type="NCBI Taxonomy" id="2966"/>
    <lineage>
        <taxon>Eukaryota</taxon>
        <taxon>Sar</taxon>
        <taxon>Alveolata</taxon>
        <taxon>Dinophyceae</taxon>
        <taxon>Noctilucales</taxon>
        <taxon>Noctilucaceae</taxon>
        <taxon>Noctiluca</taxon>
    </lineage>
</organism>
<gene>
    <name evidence="4" type="ORF">NSCI0253_LOCUS16720</name>
</gene>
<sequence>MHCPGERSEPIRVAVRVRPFSDQEWKIGVARSASAISMAGQTVTLHSKEGSRQFVVDKTFDSHDPQSSGCASQEDVFRDMGVPMLQSMVSGHNTSLIAYGDTGSGKSYSLLGPRHQPGLMPRLMEGLLKEKTTMSGSGDDLRIWFGALEISCDHVLDLMSVDKGLDRGEDLNVMEHPSLGVHFVGAVEALCADVPTFRRLLDFILVKRAMSSTNVNASSSRSSVVVTVRLDMHGRRGMQAKGCFVDLAGSEHQNSPLGGTSDRRLVNRALVPLSLLVRELVAHQVSGKVVPFHISKLTLAVKDALVGNCKTCLLATVGPSSEATAETAATLDFAESMRQLRTTPKPQGSRGDTLATLQEEAYRVKAQCSSGTGEPLSELHMRQQLVDDMRRSVSQQMEDNQKLASERKKALEAFGLKVMDIGEAFAVEQVTPYLLNMSDDPVLSGCLMYILERGKLTSIGSAAAGTIVVRGVGVLPQMCGIMNHDNQRVSLERGEEAIQHVLLNGKVVRSLELQDLSHRDRILLGHALLFQLHVPLQAQVHVETIDEGEEHTGLRPLLPKQELLVCNALRVMLPTPERLDSLAQFQIHMEQSASFRELQLYVEDIYNKLDAERRNPFFQTLQQACHLVDEANDITREVRFEDHLHIEVEFVWDIMRETEELLMVRVMQDDCTLVLHYWTYSKFKERLDMMRDVYRAFQHSGKWPGAADPADDPWAEISTFELIQRISNNALYEQRRTQMSALLWPARAERYSSTTRGRGGVTRAESKIESSPNIGSAAISDSGSAEFSLNRARSPRSAAKQAPCKTNRQPAAKARGRGAAVSQSRLPDSGSIMSTDEHCAKSLSVGIQVGSGICSSPDTSLASSPESPVRAVPSTTSLPSPSSVSTACSEVDRMKEHNMVLQQQLKEKNDFVKSMQDQMQRMWSMVFPQGDTTPRENGSRTPVHVGGTVSPATPSSSEAARRSWAVSLDDGPNSEEERPRSAAIDGVRRRSQQLNFNHAHAVVSHEVQQVQQVQAPVRQRQGSSTDNVGSPALHTRSLPADAGSFSHSARWTSVGPLFKVHSPITTYK</sequence>
<accession>A0A7S1F4D0</accession>
<reference evidence="4" key="1">
    <citation type="submission" date="2021-01" db="EMBL/GenBank/DDBJ databases">
        <authorList>
            <person name="Corre E."/>
            <person name="Pelletier E."/>
            <person name="Niang G."/>
            <person name="Scheremetjew M."/>
            <person name="Finn R."/>
            <person name="Kale V."/>
            <person name="Holt S."/>
            <person name="Cochrane G."/>
            <person name="Meng A."/>
            <person name="Brown T."/>
            <person name="Cohen L."/>
        </authorList>
    </citation>
    <scope>NUCLEOTIDE SEQUENCE</scope>
</reference>
<dbReference type="InterPro" id="IPR008984">
    <property type="entry name" value="SMAD_FHA_dom_sf"/>
</dbReference>
<dbReference type="EMBL" id="HBFQ01023769">
    <property type="protein sequence ID" value="CAD8842372.1"/>
    <property type="molecule type" value="Transcribed_RNA"/>
</dbReference>
<proteinExistence type="inferred from homology"/>
<dbReference type="GO" id="GO:0008017">
    <property type="term" value="F:microtubule binding"/>
    <property type="evidence" value="ECO:0007669"/>
    <property type="project" value="InterPro"/>
</dbReference>
<dbReference type="GO" id="GO:0003777">
    <property type="term" value="F:microtubule motor activity"/>
    <property type="evidence" value="ECO:0007669"/>
    <property type="project" value="InterPro"/>
</dbReference>
<feature type="domain" description="Kinesin motor" evidence="3">
    <location>
        <begin position="10"/>
        <end position="340"/>
    </location>
</feature>
<dbReference type="Gene3D" id="2.60.200.20">
    <property type="match status" value="1"/>
</dbReference>
<dbReference type="GO" id="GO:0016887">
    <property type="term" value="F:ATP hydrolysis activity"/>
    <property type="evidence" value="ECO:0007669"/>
    <property type="project" value="TreeGrafter"/>
</dbReference>
<dbReference type="GO" id="GO:0007018">
    <property type="term" value="P:microtubule-based movement"/>
    <property type="evidence" value="ECO:0007669"/>
    <property type="project" value="InterPro"/>
</dbReference>
<feature type="binding site" evidence="1">
    <location>
        <begin position="100"/>
        <end position="107"/>
    </location>
    <ligand>
        <name>ATP</name>
        <dbReference type="ChEBI" id="CHEBI:30616"/>
    </ligand>
</feature>
<feature type="compositionally biased region" description="Polar residues" evidence="2">
    <location>
        <begin position="821"/>
        <end position="832"/>
    </location>
</feature>
<dbReference type="InterPro" id="IPR001752">
    <property type="entry name" value="Kinesin_motor_dom"/>
</dbReference>
<dbReference type="PROSITE" id="PS50067">
    <property type="entry name" value="KINESIN_MOTOR_2"/>
    <property type="match status" value="1"/>
</dbReference>
<evidence type="ECO:0000256" key="1">
    <source>
        <dbReference type="PROSITE-ProRule" id="PRU00283"/>
    </source>
</evidence>
<dbReference type="Pfam" id="PF00225">
    <property type="entry name" value="Kinesin"/>
    <property type="match status" value="1"/>
</dbReference>
<protein>
    <recommendedName>
        <fullName evidence="3">Kinesin motor domain-containing protein</fullName>
    </recommendedName>
</protein>
<feature type="region of interest" description="Disordered" evidence="2">
    <location>
        <begin position="929"/>
        <end position="985"/>
    </location>
</feature>
<feature type="region of interest" description="Disordered" evidence="2">
    <location>
        <begin position="754"/>
        <end position="832"/>
    </location>
</feature>
<dbReference type="AlphaFoldDB" id="A0A7S1F4D0"/>
<dbReference type="PANTHER" id="PTHR24115">
    <property type="entry name" value="KINESIN-RELATED"/>
    <property type="match status" value="1"/>
</dbReference>
<dbReference type="SMART" id="SM00129">
    <property type="entry name" value="KISc"/>
    <property type="match status" value="1"/>
</dbReference>
<keyword evidence="1" id="KW-0505">Motor protein</keyword>
<dbReference type="InterPro" id="IPR036961">
    <property type="entry name" value="Kinesin_motor_dom_sf"/>
</dbReference>
<dbReference type="GO" id="GO:0005524">
    <property type="term" value="F:ATP binding"/>
    <property type="evidence" value="ECO:0007669"/>
    <property type="project" value="UniProtKB-UniRule"/>
</dbReference>
<dbReference type="GO" id="GO:0005874">
    <property type="term" value="C:microtubule"/>
    <property type="evidence" value="ECO:0007669"/>
    <property type="project" value="TreeGrafter"/>
</dbReference>
<evidence type="ECO:0000256" key="2">
    <source>
        <dbReference type="SAM" id="MobiDB-lite"/>
    </source>
</evidence>
<comment type="similarity">
    <text evidence="1">Belongs to the TRAFAC class myosin-kinesin ATPase superfamily. Kinesin family.</text>
</comment>
<dbReference type="Gene3D" id="3.40.850.10">
    <property type="entry name" value="Kinesin motor domain"/>
    <property type="match status" value="1"/>
</dbReference>
<dbReference type="SUPFAM" id="SSF52540">
    <property type="entry name" value="P-loop containing nucleoside triphosphate hydrolases"/>
    <property type="match status" value="1"/>
</dbReference>
<dbReference type="InterPro" id="IPR027640">
    <property type="entry name" value="Kinesin-like_fam"/>
</dbReference>
<keyword evidence="1" id="KW-0547">Nucleotide-binding</keyword>